<dbReference type="PANTHER" id="PTHR33077:SF61">
    <property type="entry name" value="PROTEIN TIFY 3A-RELATED"/>
    <property type="match status" value="1"/>
</dbReference>
<evidence type="ECO:0000313" key="7">
    <source>
        <dbReference type="Proteomes" id="UP000228380"/>
    </source>
</evidence>
<keyword evidence="3" id="KW-0832">Ubl conjugation</keyword>
<comment type="function">
    <text evidence="4">Repressor of jasmonate responses.</text>
</comment>
<dbReference type="GO" id="GO:2000022">
    <property type="term" value="P:regulation of jasmonic acid mediated signaling pathway"/>
    <property type="evidence" value="ECO:0007669"/>
    <property type="project" value="UniProtKB-UniRule"/>
</dbReference>
<dbReference type="RefSeq" id="XP_008804526.2">
    <property type="nucleotide sequence ID" value="XM_008806304.4"/>
</dbReference>
<feature type="compositionally biased region" description="Basic and acidic residues" evidence="5">
    <location>
        <begin position="19"/>
        <end position="30"/>
    </location>
</feature>
<comment type="similarity">
    <text evidence="1 4">Belongs to the TIFY/JAZ family.</text>
</comment>
<comment type="domain">
    <text evidence="4">The jas domain is required for interaction with COI1.</text>
</comment>
<dbReference type="AlphaFoldDB" id="A0A8B7CR73"/>
<dbReference type="Proteomes" id="UP000228380">
    <property type="component" value="Unplaced"/>
</dbReference>
<dbReference type="GO" id="GO:0009611">
    <property type="term" value="P:response to wounding"/>
    <property type="evidence" value="ECO:0007669"/>
    <property type="project" value="UniProtKB-UniRule"/>
</dbReference>
<comment type="subcellular location">
    <subcellularLocation>
        <location evidence="4">Nucleus</location>
    </subcellularLocation>
</comment>
<dbReference type="Pfam" id="PF06200">
    <property type="entry name" value="tify"/>
    <property type="match status" value="1"/>
</dbReference>
<dbReference type="PANTHER" id="PTHR33077">
    <property type="entry name" value="PROTEIN TIFY 4A-RELATED-RELATED"/>
    <property type="match status" value="1"/>
</dbReference>
<evidence type="ECO:0000256" key="3">
    <source>
        <dbReference type="ARBA" id="ARBA00022843"/>
    </source>
</evidence>
<evidence type="ECO:0000259" key="6">
    <source>
        <dbReference type="PROSITE" id="PS51320"/>
    </source>
</evidence>
<dbReference type="InterPro" id="IPR010399">
    <property type="entry name" value="Tify_dom"/>
</dbReference>
<dbReference type="GeneID" id="103717789"/>
<dbReference type="GO" id="GO:0005634">
    <property type="term" value="C:nucleus"/>
    <property type="evidence" value="ECO:0007669"/>
    <property type="project" value="UniProtKB-SubCell"/>
</dbReference>
<dbReference type="PROSITE" id="PS51320">
    <property type="entry name" value="TIFY"/>
    <property type="match status" value="1"/>
</dbReference>
<evidence type="ECO:0000256" key="2">
    <source>
        <dbReference type="ARBA" id="ARBA00022819"/>
    </source>
</evidence>
<keyword evidence="7" id="KW-1185">Reference proteome</keyword>
<dbReference type="Pfam" id="PF09425">
    <property type="entry name" value="Jas_motif"/>
    <property type="match status" value="1"/>
</dbReference>
<keyword evidence="4" id="KW-0539">Nucleus</keyword>
<dbReference type="InterPro" id="IPR040390">
    <property type="entry name" value="TIFY/JAZ"/>
</dbReference>
<dbReference type="SMART" id="SM00979">
    <property type="entry name" value="TIFY"/>
    <property type="match status" value="1"/>
</dbReference>
<organism evidence="7 8">
    <name type="scientific">Phoenix dactylifera</name>
    <name type="common">Date palm</name>
    <dbReference type="NCBI Taxonomy" id="42345"/>
    <lineage>
        <taxon>Eukaryota</taxon>
        <taxon>Viridiplantae</taxon>
        <taxon>Streptophyta</taxon>
        <taxon>Embryophyta</taxon>
        <taxon>Tracheophyta</taxon>
        <taxon>Spermatophyta</taxon>
        <taxon>Magnoliopsida</taxon>
        <taxon>Liliopsida</taxon>
        <taxon>Arecaceae</taxon>
        <taxon>Coryphoideae</taxon>
        <taxon>Phoeniceae</taxon>
        <taxon>Phoenix</taxon>
    </lineage>
</organism>
<dbReference type="InterPro" id="IPR018467">
    <property type="entry name" value="CCT_CS"/>
</dbReference>
<sequence>MVGGRMDLGEPASGKGAKKIKEEETAEMKPEAVAAQDGSALYLSLKAATTAESSSRNSATPMWSAPASSQLTIFYNGAVSVYDAVPLEKAQAIMLIAAAAAAAAAAKNINAAAAKAPVMVGQNPAAAAAAAAAASPVLTRSLSLQSSSAAAGGASPQNQLIPNPGSSLCKLQAELPIARRHSLQRFLEKRRDRLVSKAPYAPAKTSDGIEASVEGKSQNLATHQRGAPLQSS</sequence>
<gene>
    <name evidence="8" type="primary">LOC103717789</name>
</gene>
<evidence type="ECO:0000256" key="4">
    <source>
        <dbReference type="RuleBase" id="RU369065"/>
    </source>
</evidence>
<reference evidence="8" key="1">
    <citation type="submission" date="2025-08" db="UniProtKB">
        <authorList>
            <consortium name="RefSeq"/>
        </authorList>
    </citation>
    <scope>IDENTIFICATION</scope>
    <source>
        <tissue evidence="8">Young leaves</tissue>
    </source>
</reference>
<feature type="region of interest" description="Disordered" evidence="5">
    <location>
        <begin position="1"/>
        <end position="34"/>
    </location>
</feature>
<dbReference type="GO" id="GO:0031347">
    <property type="term" value="P:regulation of defense response"/>
    <property type="evidence" value="ECO:0007669"/>
    <property type="project" value="UniProtKB-UniRule"/>
</dbReference>
<protein>
    <recommendedName>
        <fullName evidence="4">Protein TIFY</fullName>
    </recommendedName>
    <alternativeName>
        <fullName evidence="4">Jasmonate ZIM domain-containing protein</fullName>
    </alternativeName>
</protein>
<keyword evidence="2 4" id="KW-1184">Jasmonic acid signaling pathway</keyword>
<proteinExistence type="inferred from homology"/>
<dbReference type="KEGG" id="pda:103717789"/>
<name>A0A8B7CR73_PHODC</name>
<feature type="domain" description="Tify" evidence="6">
    <location>
        <begin position="64"/>
        <end position="99"/>
    </location>
</feature>
<evidence type="ECO:0000256" key="1">
    <source>
        <dbReference type="ARBA" id="ARBA00008614"/>
    </source>
</evidence>
<feature type="region of interest" description="Disordered" evidence="5">
    <location>
        <begin position="194"/>
        <end position="232"/>
    </location>
</feature>
<evidence type="ECO:0000313" key="8">
    <source>
        <dbReference type="RefSeq" id="XP_008804526.2"/>
    </source>
</evidence>
<evidence type="ECO:0000256" key="5">
    <source>
        <dbReference type="SAM" id="MobiDB-lite"/>
    </source>
</evidence>
<accession>A0A8B7CR73</accession>
<dbReference type="OrthoDB" id="649989at2759"/>